<reference evidence="1 2" key="1">
    <citation type="journal article" date="2012" name="Appl. Environ. Microbiol.">
        <title>Characterization of Two Virulent Phages of Lactobacillus plantarum.</title>
        <authorList>
            <person name="Briggiler Marco M."/>
            <person name="Garneau J.E."/>
            <person name="Tremblay D."/>
            <person name="Quiberoni A."/>
            <person name="Moineau S."/>
        </authorList>
    </citation>
    <scope>NUCLEOTIDE SEQUENCE [LARGE SCALE GENOMIC DNA]</scope>
</reference>
<dbReference type="EMBL" id="JX486087">
    <property type="protein sequence ID" value="AFU63039.1"/>
    <property type="molecule type" value="Genomic_DNA"/>
</dbReference>
<evidence type="ECO:0000313" key="2">
    <source>
        <dbReference type="Proteomes" id="UP000008671"/>
    </source>
</evidence>
<dbReference type="KEGG" id="vg:14296397"/>
<proteinExistence type="predicted"/>
<name>K4ID04_9CAUD</name>
<organism evidence="1 2">
    <name type="scientific">Lactobacillus phage ATCC8014</name>
    <dbReference type="NCBI Taxonomy" id="2892340"/>
    <lineage>
        <taxon>Viruses</taxon>
        <taxon>Duplodnaviria</taxon>
        <taxon>Heunggongvirae</taxon>
        <taxon>Uroviricota</taxon>
        <taxon>Caudoviricetes</taxon>
        <taxon>Coetzeevirus</taxon>
        <taxon>Coetzeevirus ATCC8014</taxon>
    </lineage>
</organism>
<evidence type="ECO:0000313" key="1">
    <source>
        <dbReference type="EMBL" id="AFU63039.1"/>
    </source>
</evidence>
<dbReference type="GeneID" id="14296397"/>
<protein>
    <submittedName>
        <fullName evidence="1">Uncharacterized protein</fullName>
    </submittedName>
</protein>
<dbReference type="RefSeq" id="YP_007236718.1">
    <property type="nucleotide sequence ID" value="NC_019916.1"/>
</dbReference>
<dbReference type="Proteomes" id="UP000008671">
    <property type="component" value="Segment"/>
</dbReference>
<keyword evidence="2" id="KW-1185">Reference proteome</keyword>
<accession>K4ID04</accession>
<sequence length="163" mass="19179">MRWRQAFQECPRRGTVFTSIRHDDQNCGNGRKENKQQESDVGKMKLANLLHGNSNLPDAMQELAMTFGDYDKATNISHMRQLVAYYAGYYDHSFDTELNQRLSDFVEYLYNSSHDMAMIMTHAPVCRFYHRSDEPFMEYISRGDEIEVYNELINLIENDVDKQ</sequence>
<gene>
    <name evidence="1" type="ORF">8014-B1_0032</name>
</gene>